<reference evidence="5 6" key="1">
    <citation type="submission" date="2023-11" db="EMBL/GenBank/DDBJ databases">
        <authorList>
            <person name="Hedman E."/>
            <person name="Englund M."/>
            <person name="Stromberg M."/>
            <person name="Nyberg Akerstrom W."/>
            <person name="Nylinder S."/>
            <person name="Jareborg N."/>
            <person name="Kallberg Y."/>
            <person name="Kronander E."/>
        </authorList>
    </citation>
    <scope>NUCLEOTIDE SEQUENCE [LARGE SCALE GENOMIC DNA]</scope>
</reference>
<dbReference type="InterPro" id="IPR040154">
    <property type="entry name" value="Biotinidase/VNN"/>
</dbReference>
<feature type="signal peptide" evidence="3">
    <location>
        <begin position="1"/>
        <end position="19"/>
    </location>
</feature>
<dbReference type="SUPFAM" id="SSF56317">
    <property type="entry name" value="Carbon-nitrogen hydrolase"/>
    <property type="match status" value="1"/>
</dbReference>
<protein>
    <recommendedName>
        <fullName evidence="4">Vanin C-terminal domain-containing protein</fullName>
    </recommendedName>
</protein>
<keyword evidence="6" id="KW-1185">Reference proteome</keyword>
<feature type="domain" description="Vanin C-terminal" evidence="4">
    <location>
        <begin position="272"/>
        <end position="413"/>
    </location>
</feature>
<accession>A0AAV1L3F4</accession>
<feature type="transmembrane region" description="Helical" evidence="2">
    <location>
        <begin position="450"/>
        <end position="467"/>
    </location>
</feature>
<dbReference type="PANTHER" id="PTHR10609:SF14">
    <property type="entry name" value="BIOTINIDASE"/>
    <property type="match status" value="1"/>
</dbReference>
<dbReference type="Proteomes" id="UP001314205">
    <property type="component" value="Unassembled WGS sequence"/>
</dbReference>
<keyword evidence="2" id="KW-1133">Transmembrane helix</keyword>
<gene>
    <name evidence="5" type="ORF">PARMNEM_LOCUS10287</name>
</gene>
<keyword evidence="2" id="KW-0812">Transmembrane</keyword>
<evidence type="ECO:0000256" key="2">
    <source>
        <dbReference type="SAM" id="Phobius"/>
    </source>
</evidence>
<evidence type="ECO:0000256" key="3">
    <source>
        <dbReference type="SAM" id="SignalP"/>
    </source>
</evidence>
<comment type="caution">
    <text evidence="5">The sequence shown here is derived from an EMBL/GenBank/DDBJ whole genome shotgun (WGS) entry which is preliminary data.</text>
</comment>
<evidence type="ECO:0000313" key="6">
    <source>
        <dbReference type="Proteomes" id="UP001314205"/>
    </source>
</evidence>
<feature type="chain" id="PRO_5043527689" description="Vanin C-terminal domain-containing protein" evidence="3">
    <location>
        <begin position="20"/>
        <end position="470"/>
    </location>
</feature>
<name>A0AAV1L3F4_9NEOP</name>
<dbReference type="AlphaFoldDB" id="A0AAV1L3F4"/>
<organism evidence="5 6">
    <name type="scientific">Parnassius mnemosyne</name>
    <name type="common">clouded apollo</name>
    <dbReference type="NCBI Taxonomy" id="213953"/>
    <lineage>
        <taxon>Eukaryota</taxon>
        <taxon>Metazoa</taxon>
        <taxon>Ecdysozoa</taxon>
        <taxon>Arthropoda</taxon>
        <taxon>Hexapoda</taxon>
        <taxon>Insecta</taxon>
        <taxon>Pterygota</taxon>
        <taxon>Neoptera</taxon>
        <taxon>Endopterygota</taxon>
        <taxon>Lepidoptera</taxon>
        <taxon>Glossata</taxon>
        <taxon>Ditrysia</taxon>
        <taxon>Papilionoidea</taxon>
        <taxon>Papilionidae</taxon>
        <taxon>Parnassiinae</taxon>
        <taxon>Parnassini</taxon>
        <taxon>Parnassius</taxon>
        <taxon>Driopa</taxon>
    </lineage>
</organism>
<evidence type="ECO:0000256" key="1">
    <source>
        <dbReference type="ARBA" id="ARBA00022801"/>
    </source>
</evidence>
<keyword evidence="3" id="KW-0732">Signal</keyword>
<dbReference type="Gene3D" id="3.60.110.10">
    <property type="entry name" value="Carbon-nitrogen hydrolase"/>
    <property type="match status" value="1"/>
</dbReference>
<sequence>MQLIFKLILFCLCVQVTFCNTATYKAAIAYGNLKNGIQDFVALIREASKQHADVVLLASEVSDLETCLETACVPDNYDELVRDASYMAKKYELYIAMHLYEKMRCESGEELIRSNLVFDRKGAVVSNYRKPLKNIALCNATSPKMASFTTDFGVNFVILMNEDIVLQDLTSFKSMNFIVTGGSTADIMYLRGNHLISSWAYTSNANVISDSGIFAGKAGLKSGLVIELNKIGQEKSERLSLNPVDLRDLPTEDMSQHIIRPLDLEASIQGYREVVCHGKFCCEFYLKTKEIDAKASDAHYGLSVFDGTRQMGSYYIGAQSCKVLVCAALNKRTCVPSLENNINVTFEKLSVRGNFTRHSVQFPVILTTDTSIQSHTLVFYTKSVEDIQTVAVELSDAKNMLKFGIFGRDFSKDFHEDFSINSNHTEIKSQVGSDFYEYIFNEDFIEFFDYLWIRIRVVIFILSIYILEMM</sequence>
<keyword evidence="2" id="KW-0472">Membrane</keyword>
<dbReference type="PANTHER" id="PTHR10609">
    <property type="entry name" value="BIOTINIDASE-RELATED"/>
    <property type="match status" value="1"/>
</dbReference>
<evidence type="ECO:0000313" key="5">
    <source>
        <dbReference type="EMBL" id="CAK1589843.1"/>
    </source>
</evidence>
<dbReference type="InterPro" id="IPR036526">
    <property type="entry name" value="C-N_Hydrolase_sf"/>
</dbReference>
<proteinExistence type="predicted"/>
<keyword evidence="1" id="KW-0378">Hydrolase</keyword>
<dbReference type="InterPro" id="IPR043957">
    <property type="entry name" value="Vanin_C"/>
</dbReference>
<evidence type="ECO:0000259" key="4">
    <source>
        <dbReference type="Pfam" id="PF19018"/>
    </source>
</evidence>
<dbReference type="EMBL" id="CAVLGL010000084">
    <property type="protein sequence ID" value="CAK1589843.1"/>
    <property type="molecule type" value="Genomic_DNA"/>
</dbReference>
<dbReference type="GO" id="GO:0016787">
    <property type="term" value="F:hydrolase activity"/>
    <property type="evidence" value="ECO:0007669"/>
    <property type="project" value="UniProtKB-KW"/>
</dbReference>
<dbReference type="Pfam" id="PF19018">
    <property type="entry name" value="Vanin_C"/>
    <property type="match status" value="1"/>
</dbReference>